<dbReference type="PANTHER" id="PTHR39673:SF5">
    <property type="entry name" value="TUNGSTEN-CONTAINING FORMYLMETHANOFURAN DEHYDROGENASE 2 SUBUNIT C"/>
    <property type="match status" value="1"/>
</dbReference>
<dbReference type="RefSeq" id="WP_119902710.1">
    <property type="nucleotide sequence ID" value="NZ_QYZP01000002.1"/>
</dbReference>
<keyword evidence="2" id="KW-1185">Reference proteome</keyword>
<name>A0A3A4F1I8_9MICC</name>
<dbReference type="OrthoDB" id="287000at2"/>
<dbReference type="PANTHER" id="PTHR39673">
    <property type="entry name" value="TUNGSTEN FORMYLMETHANOFURAN DEHYDROGENASE, SUBUNIT C (FWDC)"/>
    <property type="match status" value="1"/>
</dbReference>
<protein>
    <submittedName>
        <fullName evidence="1">Glutamate synthase</fullName>
    </submittedName>
</protein>
<comment type="caution">
    <text evidence="1">The sequence shown here is derived from an EMBL/GenBank/DDBJ whole genome shotgun (WGS) entry which is preliminary data.</text>
</comment>
<dbReference type="PIRSF" id="PIRSF006519">
    <property type="entry name" value="GOGAT_dom3"/>
    <property type="match status" value="1"/>
</dbReference>
<dbReference type="EMBL" id="QYZP01000002">
    <property type="protein sequence ID" value="RJN31923.1"/>
    <property type="molecule type" value="Genomic_DNA"/>
</dbReference>
<gene>
    <name evidence="1" type="ORF">D3250_07370</name>
</gene>
<proteinExistence type="predicted"/>
<evidence type="ECO:0000313" key="1">
    <source>
        <dbReference type="EMBL" id="RJN31923.1"/>
    </source>
</evidence>
<accession>A0A3A4F1I8</accession>
<dbReference type="GO" id="GO:0016491">
    <property type="term" value="F:oxidoreductase activity"/>
    <property type="evidence" value="ECO:0007669"/>
    <property type="project" value="InterPro"/>
</dbReference>
<dbReference type="SUPFAM" id="SSF69336">
    <property type="entry name" value="Alpha subunit of glutamate synthase, C-terminal domain"/>
    <property type="match status" value="1"/>
</dbReference>
<dbReference type="AlphaFoldDB" id="A0A3A4F1I8"/>
<dbReference type="InterPro" id="IPR036485">
    <property type="entry name" value="Glu_synth_asu_C_sf"/>
</dbReference>
<dbReference type="CDD" id="cd00504">
    <property type="entry name" value="GXGXG"/>
    <property type="match status" value="1"/>
</dbReference>
<sequence>METLKQGTAEIDLAVQSVRELNAELHAPNAQRYVVRHPRGAHAVAAGVNAPLEVQIDGDVGYYCAGMNQEGLITVEGSAGPGVAENMMSGVVRIRGNASQSAGASSHGGLLIIEGNVSTRCGISLKGGDIVVGGNMGAMGAFMAQAGRIVVCGDAGDGLGDSIYEADIYVRGTVGTLGADCIKKDMGPAHRKALRDLLAQADMAPQAEKQDYLDGFSRYGSARKLYHFTHEHARSY</sequence>
<dbReference type="InterPro" id="IPR012061">
    <property type="entry name" value="Glu_synth_lsu_3"/>
</dbReference>
<reference evidence="1 2" key="1">
    <citation type="submission" date="2018-09" db="EMBL/GenBank/DDBJ databases">
        <title>Nesterenkonia natronophila sp. nov., an alkaliphilic actinobacteriume isolated from a soda lake, and emended description of the genus Nesterenkonia.</title>
        <authorList>
            <person name="Menes R.J."/>
            <person name="Iriarte A."/>
        </authorList>
    </citation>
    <scope>NUCLEOTIDE SEQUENCE [LARGE SCALE GENOMIC DNA]</scope>
    <source>
        <strain evidence="1 2">M8</strain>
    </source>
</reference>
<organism evidence="1 2">
    <name type="scientific">Nesterenkonia natronophila</name>
    <dbReference type="NCBI Taxonomy" id="2174932"/>
    <lineage>
        <taxon>Bacteria</taxon>
        <taxon>Bacillati</taxon>
        <taxon>Actinomycetota</taxon>
        <taxon>Actinomycetes</taxon>
        <taxon>Micrococcales</taxon>
        <taxon>Micrococcaceae</taxon>
        <taxon>Nesterenkonia</taxon>
    </lineage>
</organism>
<dbReference type="Proteomes" id="UP000266615">
    <property type="component" value="Unassembled WGS sequence"/>
</dbReference>
<evidence type="ECO:0000313" key="2">
    <source>
        <dbReference type="Proteomes" id="UP000266615"/>
    </source>
</evidence>
<dbReference type="Gene3D" id="2.160.20.60">
    <property type="entry name" value="Glutamate synthase, alpha subunit, C-terminal domain"/>
    <property type="match status" value="1"/>
</dbReference>